<sequence>MTEKLRVALIGTAFMGRAHSHAWRSAHRFFPLPLEPELAVLVGSDTGRTRERADVLGWAESTTDWRAAVARDDIDVVDICVPGYLHEEIALAALAAGKHVLCEKPLANDVPSAERMTDAARDAAARGIRSMCGFSYRRTPALALAKQLIDRGDLGAIRHVRAQYLQDWLADATVPMSWRLDASLAGSGALGDIGAHSIDTAQWLTGERITAVSATLRTFVDRRPQAAVGGELGGVADADAPMAPVTVDDAAAFTAGFSAGALGVFEATRFATGRRNANRIEINGELGSIAFDFERLNELEYFDAREPRETQGFHRVQVTDAVHHYTEHWWPVGHGLGYDHLFTNQVADFVTAIADGTQPTPSFDEALDVQRVLAAVSESAANSSTSTPVNRGTQ</sequence>
<evidence type="ECO:0000259" key="4">
    <source>
        <dbReference type="Pfam" id="PF22725"/>
    </source>
</evidence>
<dbReference type="SUPFAM" id="SSF51735">
    <property type="entry name" value="NAD(P)-binding Rossmann-fold domains"/>
    <property type="match status" value="1"/>
</dbReference>
<dbReference type="InterPro" id="IPR050463">
    <property type="entry name" value="Gfo/Idh/MocA_oxidrdct_glycsds"/>
</dbReference>
<evidence type="ECO:0000256" key="1">
    <source>
        <dbReference type="ARBA" id="ARBA00023002"/>
    </source>
</evidence>
<dbReference type="InterPro" id="IPR036291">
    <property type="entry name" value="NAD(P)-bd_dom_sf"/>
</dbReference>
<gene>
    <name evidence="5" type="ORF">SM116_15520</name>
</gene>
<accession>A0ABZ0SPH2</accession>
<evidence type="ECO:0000259" key="3">
    <source>
        <dbReference type="Pfam" id="PF01408"/>
    </source>
</evidence>
<dbReference type="SUPFAM" id="SSF55347">
    <property type="entry name" value="Glyceraldehyde-3-phosphate dehydrogenase-like, C-terminal domain"/>
    <property type="match status" value="1"/>
</dbReference>
<feature type="domain" description="GFO/IDH/MocA-like oxidoreductase" evidence="4">
    <location>
        <begin position="144"/>
        <end position="289"/>
    </location>
</feature>
<name>A0ABZ0SPH2_9MICO</name>
<evidence type="ECO:0000313" key="6">
    <source>
        <dbReference type="Proteomes" id="UP001323798"/>
    </source>
</evidence>
<dbReference type="Gene3D" id="3.30.360.10">
    <property type="entry name" value="Dihydrodipicolinate Reductase, domain 2"/>
    <property type="match status" value="1"/>
</dbReference>
<dbReference type="InterPro" id="IPR055170">
    <property type="entry name" value="GFO_IDH_MocA-like_dom"/>
</dbReference>
<organism evidence="5 6">
    <name type="scientific">Microbacterium rhizosphaerae</name>
    <dbReference type="NCBI Taxonomy" id="1678237"/>
    <lineage>
        <taxon>Bacteria</taxon>
        <taxon>Bacillati</taxon>
        <taxon>Actinomycetota</taxon>
        <taxon>Actinomycetes</taxon>
        <taxon>Micrococcales</taxon>
        <taxon>Microbacteriaceae</taxon>
        <taxon>Microbacterium</taxon>
    </lineage>
</organism>
<dbReference type="Gene3D" id="3.40.50.720">
    <property type="entry name" value="NAD(P)-binding Rossmann-like Domain"/>
    <property type="match status" value="1"/>
</dbReference>
<protein>
    <submittedName>
        <fullName evidence="5">Gfo/Idh/MocA family oxidoreductase</fullName>
    </submittedName>
</protein>
<proteinExistence type="predicted"/>
<dbReference type="PANTHER" id="PTHR43818:SF11">
    <property type="entry name" value="BCDNA.GH03377"/>
    <property type="match status" value="1"/>
</dbReference>
<evidence type="ECO:0000256" key="2">
    <source>
        <dbReference type="ARBA" id="ARBA00023027"/>
    </source>
</evidence>
<keyword evidence="6" id="KW-1185">Reference proteome</keyword>
<evidence type="ECO:0000313" key="5">
    <source>
        <dbReference type="EMBL" id="WPR89152.1"/>
    </source>
</evidence>
<dbReference type="Pfam" id="PF22725">
    <property type="entry name" value="GFO_IDH_MocA_C3"/>
    <property type="match status" value="1"/>
</dbReference>
<dbReference type="Proteomes" id="UP001323798">
    <property type="component" value="Chromosome"/>
</dbReference>
<feature type="domain" description="Gfo/Idh/MocA-like oxidoreductase N-terminal" evidence="3">
    <location>
        <begin position="5"/>
        <end position="123"/>
    </location>
</feature>
<dbReference type="RefSeq" id="WP_320941869.1">
    <property type="nucleotide sequence ID" value="NZ_BAABEU010000001.1"/>
</dbReference>
<keyword evidence="2" id="KW-0520">NAD</keyword>
<dbReference type="Pfam" id="PF01408">
    <property type="entry name" value="GFO_IDH_MocA"/>
    <property type="match status" value="1"/>
</dbReference>
<dbReference type="EMBL" id="CP139368">
    <property type="protein sequence ID" value="WPR89152.1"/>
    <property type="molecule type" value="Genomic_DNA"/>
</dbReference>
<dbReference type="InterPro" id="IPR000683">
    <property type="entry name" value="Gfo/Idh/MocA-like_OxRdtase_N"/>
</dbReference>
<reference evidence="5 6" key="1">
    <citation type="submission" date="2023-11" db="EMBL/GenBank/DDBJ databases">
        <title>Genome sequence of Microbacterium rhizosphaerae KACC 19337.</title>
        <authorList>
            <person name="Choi H."/>
            <person name="Kim S."/>
            <person name="Kim Y."/>
            <person name="Kwon S.-W."/>
            <person name="Heo J."/>
        </authorList>
    </citation>
    <scope>NUCLEOTIDE SEQUENCE [LARGE SCALE GENOMIC DNA]</scope>
    <source>
        <strain evidence="5 6">KACC 19337</strain>
    </source>
</reference>
<dbReference type="PANTHER" id="PTHR43818">
    <property type="entry name" value="BCDNA.GH03377"/>
    <property type="match status" value="1"/>
</dbReference>
<keyword evidence="1" id="KW-0560">Oxidoreductase</keyword>